<name>A0A0W1AKI1_9GAMM</name>
<dbReference type="Gene3D" id="1.20.59.10">
    <property type="entry name" value="Chorismate mutase"/>
    <property type="match status" value="1"/>
</dbReference>
<gene>
    <name evidence="5" type="ORF">Lwal_1012</name>
</gene>
<dbReference type="GO" id="GO:0006571">
    <property type="term" value="P:tyrosine biosynthetic process"/>
    <property type="evidence" value="ECO:0007669"/>
    <property type="project" value="InterPro"/>
</dbReference>
<dbReference type="EMBL" id="LNZB01000020">
    <property type="protein sequence ID" value="KTD81760.1"/>
    <property type="molecule type" value="Genomic_DNA"/>
</dbReference>
<dbReference type="Pfam" id="PF01817">
    <property type="entry name" value="CM_2"/>
    <property type="match status" value="1"/>
</dbReference>
<dbReference type="InterPro" id="IPR046825">
    <property type="entry name" value="PDH_C"/>
</dbReference>
<dbReference type="InterPro" id="IPR008927">
    <property type="entry name" value="6-PGluconate_DH-like_C_sf"/>
</dbReference>
<dbReference type="SUPFAM" id="SSF48179">
    <property type="entry name" value="6-phosphogluconate dehydrogenase C-terminal domain-like"/>
    <property type="match status" value="1"/>
</dbReference>
<dbReference type="PROSITE" id="PS51176">
    <property type="entry name" value="PDH_ADH"/>
    <property type="match status" value="1"/>
</dbReference>
<dbReference type="STRING" id="66969.Lwal_1012"/>
<dbReference type="OrthoDB" id="6198144at2"/>
<dbReference type="GO" id="GO:0046417">
    <property type="term" value="P:chorismate metabolic process"/>
    <property type="evidence" value="ECO:0007669"/>
    <property type="project" value="InterPro"/>
</dbReference>
<feature type="domain" description="Chorismate mutase" evidence="3">
    <location>
        <begin position="1"/>
        <end position="89"/>
    </location>
</feature>
<comment type="caution">
    <text evidence="5">The sequence shown here is derived from an EMBL/GenBank/DDBJ whole genome shotgun (WGS) entry which is preliminary data.</text>
</comment>
<dbReference type="Pfam" id="PF02153">
    <property type="entry name" value="PDH_N"/>
    <property type="match status" value="1"/>
</dbReference>
<dbReference type="Gene3D" id="3.40.50.720">
    <property type="entry name" value="NAD(P)-binding Rossmann-like Domain"/>
    <property type="match status" value="1"/>
</dbReference>
<protein>
    <recommendedName>
        <fullName evidence="1">chorismate mutase</fullName>
        <ecNumber evidence="1">5.4.99.5</ecNumber>
    </recommendedName>
</protein>
<dbReference type="AlphaFoldDB" id="A0A0W1AKI1"/>
<dbReference type="InterPro" id="IPR036291">
    <property type="entry name" value="NAD(P)-bd_dom_sf"/>
</dbReference>
<dbReference type="InterPro" id="IPR050812">
    <property type="entry name" value="Preph/Arog_dehydrog"/>
</dbReference>
<dbReference type="InterPro" id="IPR003099">
    <property type="entry name" value="Prephen_DH"/>
</dbReference>
<keyword evidence="6" id="KW-1185">Reference proteome</keyword>
<dbReference type="GO" id="GO:0004665">
    <property type="term" value="F:prephenate dehydrogenase (NADP+) activity"/>
    <property type="evidence" value="ECO:0007669"/>
    <property type="project" value="InterPro"/>
</dbReference>
<evidence type="ECO:0000259" key="4">
    <source>
        <dbReference type="PROSITE" id="PS51176"/>
    </source>
</evidence>
<accession>A0A0W1AKI1</accession>
<sequence length="355" mass="40482">MSTLLNLRQRIDELDGQLIEIIKQRLDLAREVYALKSMSGLGIFDADREQAIFDRLRITANQQGLSTDFVIDIMRRILSESYLQAKKSPIYQVNPDVRKIVIVGANGKMGALFANQFKSSGYHVQELDKESVPYTTQAFEEAGLVLICVPIEEFLSVISELPPLPKHCILADITSVKSKPMKAMLEAHQGPTVGLHPMFGPKVKTLAHQLIVYCKGRETEKSDWLIKQLNIWGVRIEMCSPKQHDEMMAYVQTLNHLTFYVIGTFLINENINLDLLIRLGTPNSKVLLGLIKRFLDQSPQLYWSLFNALDHNALVGSRFLKHLESILKTIWENEPEQFINQFNTVKIAFEKMTQP</sequence>
<evidence type="ECO:0000256" key="1">
    <source>
        <dbReference type="ARBA" id="ARBA00012404"/>
    </source>
</evidence>
<dbReference type="InterPro" id="IPR002701">
    <property type="entry name" value="CM_II_prokaryot"/>
</dbReference>
<dbReference type="GO" id="GO:0004106">
    <property type="term" value="F:chorismate mutase activity"/>
    <property type="evidence" value="ECO:0007669"/>
    <property type="project" value="UniProtKB-EC"/>
</dbReference>
<dbReference type="Gene3D" id="1.10.3660.10">
    <property type="entry name" value="6-phosphogluconate dehydrogenase C-terminal like domain"/>
    <property type="match status" value="1"/>
</dbReference>
<proteinExistence type="predicted"/>
<dbReference type="InterPro" id="IPR036979">
    <property type="entry name" value="CM_dom_sf"/>
</dbReference>
<dbReference type="PANTHER" id="PTHR21363:SF0">
    <property type="entry name" value="PREPHENATE DEHYDROGENASE [NADP(+)]"/>
    <property type="match status" value="1"/>
</dbReference>
<dbReference type="Proteomes" id="UP000054729">
    <property type="component" value="Unassembled WGS sequence"/>
</dbReference>
<evidence type="ECO:0000259" key="3">
    <source>
        <dbReference type="PROSITE" id="PS51168"/>
    </source>
</evidence>
<dbReference type="GO" id="GO:0070403">
    <property type="term" value="F:NAD+ binding"/>
    <property type="evidence" value="ECO:0007669"/>
    <property type="project" value="InterPro"/>
</dbReference>
<dbReference type="InterPro" id="IPR046826">
    <property type="entry name" value="PDH_N"/>
</dbReference>
<dbReference type="SMART" id="SM00830">
    <property type="entry name" value="CM_2"/>
    <property type="match status" value="1"/>
</dbReference>
<reference evidence="5 6" key="1">
    <citation type="submission" date="2015-11" db="EMBL/GenBank/DDBJ databases">
        <title>Genomic analysis of 38 Legionella species identifies large and diverse effector repertoires.</title>
        <authorList>
            <person name="Burstein D."/>
            <person name="Amaro F."/>
            <person name="Zusman T."/>
            <person name="Lifshitz Z."/>
            <person name="Cohen O."/>
            <person name="Gilbert J.A."/>
            <person name="Pupko T."/>
            <person name="Shuman H.A."/>
            <person name="Segal G."/>
        </authorList>
    </citation>
    <scope>NUCLEOTIDE SEQUENCE [LARGE SCALE GENOMIC DNA]</scope>
    <source>
        <strain evidence="5 6">ATCC 51914</strain>
    </source>
</reference>
<dbReference type="PROSITE" id="PS51168">
    <property type="entry name" value="CHORISMATE_MUT_2"/>
    <property type="match status" value="1"/>
</dbReference>
<evidence type="ECO:0000256" key="2">
    <source>
        <dbReference type="ARBA" id="ARBA00023002"/>
    </source>
</evidence>
<dbReference type="InterPro" id="IPR036263">
    <property type="entry name" value="Chorismate_II_sf"/>
</dbReference>
<feature type="domain" description="Prephenate/arogenate dehydrogenase" evidence="4">
    <location>
        <begin position="98"/>
        <end position="355"/>
    </location>
</feature>
<dbReference type="GO" id="GO:0008977">
    <property type="term" value="F:prephenate dehydrogenase (NAD+) activity"/>
    <property type="evidence" value="ECO:0007669"/>
    <property type="project" value="InterPro"/>
</dbReference>
<dbReference type="SUPFAM" id="SSF48600">
    <property type="entry name" value="Chorismate mutase II"/>
    <property type="match status" value="1"/>
</dbReference>
<dbReference type="Pfam" id="PF20463">
    <property type="entry name" value="PDH_C"/>
    <property type="match status" value="1"/>
</dbReference>
<organism evidence="5 6">
    <name type="scientific">Legionella waltersii</name>
    <dbReference type="NCBI Taxonomy" id="66969"/>
    <lineage>
        <taxon>Bacteria</taxon>
        <taxon>Pseudomonadati</taxon>
        <taxon>Pseudomonadota</taxon>
        <taxon>Gammaproteobacteria</taxon>
        <taxon>Legionellales</taxon>
        <taxon>Legionellaceae</taxon>
        <taxon>Legionella</taxon>
    </lineage>
</organism>
<evidence type="ECO:0000313" key="6">
    <source>
        <dbReference type="Proteomes" id="UP000054729"/>
    </source>
</evidence>
<dbReference type="RefSeq" id="WP_058479823.1">
    <property type="nucleotide sequence ID" value="NZ_CAAAIQ010000031.1"/>
</dbReference>
<dbReference type="PATRIC" id="fig|66969.6.peg.1105"/>
<keyword evidence="2" id="KW-0560">Oxidoreductase</keyword>
<dbReference type="EC" id="5.4.99.5" evidence="1"/>
<dbReference type="SUPFAM" id="SSF51735">
    <property type="entry name" value="NAD(P)-binding Rossmann-fold domains"/>
    <property type="match status" value="1"/>
</dbReference>
<dbReference type="NCBIfam" id="NF008400">
    <property type="entry name" value="PRK11199.1"/>
    <property type="match status" value="1"/>
</dbReference>
<evidence type="ECO:0000313" key="5">
    <source>
        <dbReference type="EMBL" id="KTD81760.1"/>
    </source>
</evidence>
<dbReference type="PANTHER" id="PTHR21363">
    <property type="entry name" value="PREPHENATE DEHYDROGENASE"/>
    <property type="match status" value="1"/>
</dbReference>